<dbReference type="OrthoDB" id="9768249at2"/>
<comment type="similarity">
    <text evidence="3">Belongs to the bacterial flagellin family.</text>
</comment>
<sequence>MRISTATIYDSAASRMGELQNRLVKGQQQMATGKRIMTASDDPIAAGKVLSVSQSKSVNEQLGINRQNARTTLSFEETALAGVTEALQDVSELIVNAGNGAYNDSQRQDIANALRARQQQLIGLANSKDQNGNYLFSGYQINVPPFSQNASGTSYVGDQGQRILEVAAGRTMAINDNGYDVFEGVATASGGATVKQNMFKTLDDMINLLQTPTANNPAAQAALQSGLKDANTNVSTMLDRALSVRASVGHRLKELDTLDDVGSAMDIQFATTLSDLQDLDYTQAISKFSQDQITLQAAQQSFMKVTGMSLFQYL</sequence>
<dbReference type="PANTHER" id="PTHR42792">
    <property type="entry name" value="FLAGELLIN"/>
    <property type="match status" value="1"/>
</dbReference>
<dbReference type="GO" id="GO:0009424">
    <property type="term" value="C:bacterial-type flagellum hook"/>
    <property type="evidence" value="ECO:0007669"/>
    <property type="project" value="InterPro"/>
</dbReference>
<organism evidence="6 7">
    <name type="scientific">Noviherbaspirillum humi</name>
    <dbReference type="NCBI Taxonomy" id="1688639"/>
    <lineage>
        <taxon>Bacteria</taxon>
        <taxon>Pseudomonadati</taxon>
        <taxon>Pseudomonadota</taxon>
        <taxon>Betaproteobacteria</taxon>
        <taxon>Burkholderiales</taxon>
        <taxon>Oxalobacteraceae</taxon>
        <taxon>Noviherbaspirillum</taxon>
    </lineage>
</organism>
<dbReference type="PANTHER" id="PTHR42792:SF1">
    <property type="entry name" value="FLAGELLAR HOOK-ASSOCIATED PROTEIN 3"/>
    <property type="match status" value="1"/>
</dbReference>
<keyword evidence="7" id="KW-1185">Reference proteome</keyword>
<feature type="domain" description="Flagellin N-terminal" evidence="5">
    <location>
        <begin position="3"/>
        <end position="140"/>
    </location>
</feature>
<evidence type="ECO:0000313" key="7">
    <source>
        <dbReference type="Proteomes" id="UP000198284"/>
    </source>
</evidence>
<keyword evidence="6" id="KW-0282">Flagellum</keyword>
<keyword evidence="6" id="KW-0969">Cilium</keyword>
<dbReference type="AlphaFoldDB" id="A0A239FYB8"/>
<dbReference type="InterPro" id="IPR013384">
    <property type="entry name" value="Flagell_FlgL"/>
</dbReference>
<keyword evidence="6" id="KW-0966">Cell projection</keyword>
<reference evidence="6 7" key="1">
    <citation type="submission" date="2017-06" db="EMBL/GenBank/DDBJ databases">
        <authorList>
            <person name="Kim H.J."/>
            <person name="Triplett B.A."/>
        </authorList>
    </citation>
    <scope>NUCLEOTIDE SEQUENCE [LARGE SCALE GENOMIC DNA]</scope>
    <source>
        <strain evidence="6 7">U15</strain>
    </source>
</reference>
<dbReference type="SUPFAM" id="SSF64518">
    <property type="entry name" value="Phase 1 flagellin"/>
    <property type="match status" value="1"/>
</dbReference>
<comment type="subcellular location">
    <subcellularLocation>
        <location evidence="1">Bacterial flagellum</location>
    </subcellularLocation>
    <subcellularLocation>
        <location evidence="2">Secreted</location>
    </subcellularLocation>
</comment>
<proteinExistence type="inferred from homology"/>
<evidence type="ECO:0000256" key="4">
    <source>
        <dbReference type="ARBA" id="ARBA00023143"/>
    </source>
</evidence>
<evidence type="ECO:0000256" key="2">
    <source>
        <dbReference type="ARBA" id="ARBA00004613"/>
    </source>
</evidence>
<dbReference type="EMBL" id="FZOT01000004">
    <property type="protein sequence ID" value="SNS61183.1"/>
    <property type="molecule type" value="Genomic_DNA"/>
</dbReference>
<dbReference type="Proteomes" id="UP000198284">
    <property type="component" value="Unassembled WGS sequence"/>
</dbReference>
<dbReference type="Gene3D" id="1.20.1330.10">
    <property type="entry name" value="f41 fragment of flagellin, N-terminal domain"/>
    <property type="match status" value="1"/>
</dbReference>
<protein>
    <submittedName>
        <fullName evidence="6">Flagellar hook-associated protein 3 FlgL</fullName>
    </submittedName>
</protein>
<dbReference type="GO" id="GO:0005198">
    <property type="term" value="F:structural molecule activity"/>
    <property type="evidence" value="ECO:0007669"/>
    <property type="project" value="InterPro"/>
</dbReference>
<evidence type="ECO:0000313" key="6">
    <source>
        <dbReference type="EMBL" id="SNS61183.1"/>
    </source>
</evidence>
<name>A0A239FYB8_9BURK</name>
<dbReference type="RefSeq" id="WP_089398977.1">
    <property type="nucleotide sequence ID" value="NZ_FZOT01000004.1"/>
</dbReference>
<evidence type="ECO:0000256" key="1">
    <source>
        <dbReference type="ARBA" id="ARBA00004365"/>
    </source>
</evidence>
<keyword evidence="4" id="KW-0975">Bacterial flagellum</keyword>
<dbReference type="NCBIfam" id="TIGR02550">
    <property type="entry name" value="flagell_flgL"/>
    <property type="match status" value="1"/>
</dbReference>
<evidence type="ECO:0000259" key="5">
    <source>
        <dbReference type="Pfam" id="PF00669"/>
    </source>
</evidence>
<evidence type="ECO:0000256" key="3">
    <source>
        <dbReference type="ARBA" id="ARBA00005709"/>
    </source>
</evidence>
<dbReference type="Pfam" id="PF00669">
    <property type="entry name" value="Flagellin_N"/>
    <property type="match status" value="1"/>
</dbReference>
<dbReference type="GO" id="GO:0071973">
    <property type="term" value="P:bacterial-type flagellum-dependent cell motility"/>
    <property type="evidence" value="ECO:0007669"/>
    <property type="project" value="InterPro"/>
</dbReference>
<dbReference type="GO" id="GO:0005576">
    <property type="term" value="C:extracellular region"/>
    <property type="evidence" value="ECO:0007669"/>
    <property type="project" value="UniProtKB-SubCell"/>
</dbReference>
<gene>
    <name evidence="6" type="ORF">SAMN06265795_104127</name>
</gene>
<dbReference type="InterPro" id="IPR001029">
    <property type="entry name" value="Flagellin_N"/>
</dbReference>
<accession>A0A239FYB8</accession>
<dbReference type="InterPro" id="IPR001492">
    <property type="entry name" value="Flagellin"/>
</dbReference>